<dbReference type="InterPro" id="IPR056789">
    <property type="entry name" value="LRR_R13L1-DRL21"/>
</dbReference>
<organism evidence="2 3">
    <name type="scientific">Lithocarpus litseifolius</name>
    <dbReference type="NCBI Taxonomy" id="425828"/>
    <lineage>
        <taxon>Eukaryota</taxon>
        <taxon>Viridiplantae</taxon>
        <taxon>Streptophyta</taxon>
        <taxon>Embryophyta</taxon>
        <taxon>Tracheophyta</taxon>
        <taxon>Spermatophyta</taxon>
        <taxon>Magnoliopsida</taxon>
        <taxon>eudicotyledons</taxon>
        <taxon>Gunneridae</taxon>
        <taxon>Pentapetalae</taxon>
        <taxon>rosids</taxon>
        <taxon>fabids</taxon>
        <taxon>Fagales</taxon>
        <taxon>Fagaceae</taxon>
        <taxon>Lithocarpus</taxon>
    </lineage>
</organism>
<comment type="caution">
    <text evidence="2">The sequence shown here is derived from an EMBL/GenBank/DDBJ whole genome shotgun (WGS) entry which is preliminary data.</text>
</comment>
<protein>
    <recommendedName>
        <fullName evidence="1">R13L1/DRL21-like LRR repeat region domain-containing protein</fullName>
    </recommendedName>
</protein>
<sequence>MGRLTCLQTLPFFGVGRDEGYRIKELGPLKNLRGEIGIYNLGYVKDEEEAKSAKLKEKGIFKLGLYWGYSIAVDRFDKDEKVLEGLQPHPNLKSLRIKFYGGKKFPSWVGLSLYHNLIQIYLNRCTECEEVPTLGHLPSFRVLEIFGIWKEFGEMVALPEWLGNLSSLQELYIVDCKNLVHLPTEETMQRLTELKTVMIYVCP</sequence>
<gene>
    <name evidence="2" type="ORF">SO802_022354</name>
</gene>
<name>A0AAW2CJG8_9ROSI</name>
<dbReference type="PANTHER" id="PTHR47186">
    <property type="entry name" value="LEUCINE-RICH REPEAT-CONTAINING PROTEIN 57"/>
    <property type="match status" value="1"/>
</dbReference>
<dbReference type="Gene3D" id="3.80.10.10">
    <property type="entry name" value="Ribonuclease Inhibitor"/>
    <property type="match status" value="1"/>
</dbReference>
<proteinExistence type="predicted"/>
<keyword evidence="3" id="KW-1185">Reference proteome</keyword>
<evidence type="ECO:0000313" key="2">
    <source>
        <dbReference type="EMBL" id="KAK9997668.1"/>
    </source>
</evidence>
<accession>A0AAW2CJG8</accession>
<dbReference type="AlphaFoldDB" id="A0AAW2CJG8"/>
<reference evidence="2 3" key="1">
    <citation type="submission" date="2024-01" db="EMBL/GenBank/DDBJ databases">
        <title>A telomere-to-telomere, gap-free genome of sweet tea (Lithocarpus litseifolius).</title>
        <authorList>
            <person name="Zhou J."/>
        </authorList>
    </citation>
    <scope>NUCLEOTIDE SEQUENCE [LARGE SCALE GENOMIC DNA]</scope>
    <source>
        <strain evidence="2">Zhou-2022a</strain>
        <tissue evidence="2">Leaf</tissue>
    </source>
</reference>
<evidence type="ECO:0000313" key="3">
    <source>
        <dbReference type="Proteomes" id="UP001459277"/>
    </source>
</evidence>
<evidence type="ECO:0000259" key="1">
    <source>
        <dbReference type="Pfam" id="PF25019"/>
    </source>
</evidence>
<dbReference type="Proteomes" id="UP001459277">
    <property type="component" value="Unassembled WGS sequence"/>
</dbReference>
<dbReference type="PANTHER" id="PTHR47186:SF3">
    <property type="entry name" value="OS09G0267800 PROTEIN"/>
    <property type="match status" value="1"/>
</dbReference>
<dbReference type="Pfam" id="PF25019">
    <property type="entry name" value="LRR_R13L1-DRL21"/>
    <property type="match status" value="1"/>
</dbReference>
<dbReference type="InterPro" id="IPR032675">
    <property type="entry name" value="LRR_dom_sf"/>
</dbReference>
<feature type="domain" description="R13L1/DRL21-like LRR repeat region" evidence="1">
    <location>
        <begin position="23"/>
        <end position="146"/>
    </location>
</feature>
<dbReference type="EMBL" id="JAZDWU010000007">
    <property type="protein sequence ID" value="KAK9997668.1"/>
    <property type="molecule type" value="Genomic_DNA"/>
</dbReference>
<dbReference type="SUPFAM" id="SSF52058">
    <property type="entry name" value="L domain-like"/>
    <property type="match status" value="1"/>
</dbReference>